<gene>
    <name evidence="1" type="ORF">HKBW3S42_01076</name>
</gene>
<protein>
    <recommendedName>
        <fullName evidence="3">Peptidase C39-like domain-containing protein</fullName>
    </recommendedName>
</protein>
<name>A0A6V8PKX5_9ACTN</name>
<dbReference type="Proteomes" id="UP000568877">
    <property type="component" value="Unassembled WGS sequence"/>
</dbReference>
<reference evidence="1 2" key="1">
    <citation type="journal article" date="2020" name="Front. Microbiol.">
        <title>Single-cell genomics of novel Actinobacteria with the Wood-Ljungdahl pathway discovered in a serpentinizing system.</title>
        <authorList>
            <person name="Merino N."/>
            <person name="Kawai M."/>
            <person name="Boyd E.S."/>
            <person name="Colman D.R."/>
            <person name="McGlynn S.E."/>
            <person name="Nealson K.H."/>
            <person name="Kurokawa K."/>
            <person name="Hongoh Y."/>
        </authorList>
    </citation>
    <scope>NUCLEOTIDE SEQUENCE [LARGE SCALE GENOMIC DNA]</scope>
    <source>
        <strain evidence="1 2">S42</strain>
    </source>
</reference>
<proteinExistence type="predicted"/>
<evidence type="ECO:0000313" key="2">
    <source>
        <dbReference type="Proteomes" id="UP000568877"/>
    </source>
</evidence>
<evidence type="ECO:0008006" key="3">
    <source>
        <dbReference type="Google" id="ProtNLM"/>
    </source>
</evidence>
<dbReference type="EMBL" id="BLSA01000149">
    <property type="protein sequence ID" value="GFP32770.1"/>
    <property type="molecule type" value="Genomic_DNA"/>
</dbReference>
<accession>A0A6V8PKX5</accession>
<evidence type="ECO:0000313" key="1">
    <source>
        <dbReference type="EMBL" id="GFP32770.1"/>
    </source>
</evidence>
<sequence length="49" mass="5592">MVALIDPAVLYDGIEGFGHFVVITGLENDKIYYNDLILTKIWQETSKTF</sequence>
<dbReference type="AlphaFoldDB" id="A0A6V8PKX5"/>
<comment type="caution">
    <text evidence="1">The sequence shown here is derived from an EMBL/GenBank/DDBJ whole genome shotgun (WGS) entry which is preliminary data.</text>
</comment>
<organism evidence="1 2">
    <name type="scientific">Candidatus Hakubella thermalkaliphila</name>
    <dbReference type="NCBI Taxonomy" id="2754717"/>
    <lineage>
        <taxon>Bacteria</taxon>
        <taxon>Bacillati</taxon>
        <taxon>Actinomycetota</taxon>
        <taxon>Actinomycetota incertae sedis</taxon>
        <taxon>Candidatus Hakubellales</taxon>
        <taxon>Candidatus Hakubellaceae</taxon>
        <taxon>Candidatus Hakubella</taxon>
    </lineage>
</organism>